<evidence type="ECO:0000313" key="2">
    <source>
        <dbReference type="Proteomes" id="UP001645859"/>
    </source>
</evidence>
<gene>
    <name evidence="1" type="ORF">D3230_00735</name>
</gene>
<sequence>MTTQGEMHTLCVPDEAAWRDWLIGHGDTSDGVWLVLAKKGTELPTSLSYQLALEEALCSGWIDGQRRSYDDTTFLQRFTPRHARSIWSQRNVNLIAELRHSGRLRAGGEREVARAQADGRWDRAYAGPAQAVAPDGLRAALARHPRAEAAFAALSSTARYSALHPILTAARPETQERRIAALIARLDVPDTDSGPVHTTGREADATG</sequence>
<accession>A0ABS1SBB6</accession>
<reference evidence="1 2" key="1">
    <citation type="submission" date="2018-09" db="EMBL/GenBank/DDBJ databases">
        <title>Comparative genomics of Leucobacter spp.</title>
        <authorList>
            <person name="Reis A.C."/>
            <person name="Kolvenbach B.A."/>
            <person name="Corvini P.F.X."/>
            <person name="Nunes O.C."/>
        </authorList>
    </citation>
    <scope>NUCLEOTIDE SEQUENCE [LARGE SCALE GENOMIC DNA]</scope>
    <source>
        <strain evidence="1 2">TAN 31504</strain>
    </source>
</reference>
<dbReference type="RefSeq" id="WP_202343100.1">
    <property type="nucleotide sequence ID" value="NZ_BAAAPI010000009.1"/>
</dbReference>
<evidence type="ECO:0008006" key="3">
    <source>
        <dbReference type="Google" id="ProtNLM"/>
    </source>
</evidence>
<dbReference type="EMBL" id="QYAC01000001">
    <property type="protein sequence ID" value="MBL3677833.1"/>
    <property type="molecule type" value="Genomic_DNA"/>
</dbReference>
<protein>
    <recommendedName>
        <fullName evidence="3">OmdA domain containing protein</fullName>
    </recommendedName>
</protein>
<keyword evidence="2" id="KW-1185">Reference proteome</keyword>
<comment type="caution">
    <text evidence="1">The sequence shown here is derived from an EMBL/GenBank/DDBJ whole genome shotgun (WGS) entry which is preliminary data.</text>
</comment>
<name>A0ABS1SBB6_9MICO</name>
<evidence type="ECO:0000313" key="1">
    <source>
        <dbReference type="EMBL" id="MBL3677833.1"/>
    </source>
</evidence>
<organism evidence="1 2">
    <name type="scientific">Leucobacter chromiireducens subsp. solipictus</name>
    <dbReference type="NCBI Taxonomy" id="398235"/>
    <lineage>
        <taxon>Bacteria</taxon>
        <taxon>Bacillati</taxon>
        <taxon>Actinomycetota</taxon>
        <taxon>Actinomycetes</taxon>
        <taxon>Micrococcales</taxon>
        <taxon>Microbacteriaceae</taxon>
        <taxon>Leucobacter</taxon>
    </lineage>
</organism>
<dbReference type="Proteomes" id="UP001645859">
    <property type="component" value="Unassembled WGS sequence"/>
</dbReference>
<dbReference type="Pfam" id="PF13376">
    <property type="entry name" value="OmdA"/>
    <property type="match status" value="1"/>
</dbReference>
<proteinExistence type="predicted"/>